<comment type="caution">
    <text evidence="2">The sequence shown here is derived from an EMBL/GenBank/DDBJ whole genome shotgun (WGS) entry which is preliminary data.</text>
</comment>
<protein>
    <recommendedName>
        <fullName evidence="4">RRM domain-containing protein</fullName>
    </recommendedName>
</protein>
<feature type="region of interest" description="Disordered" evidence="1">
    <location>
        <begin position="24"/>
        <end position="50"/>
    </location>
</feature>
<organism evidence="2 3">
    <name type="scientific">Lentinula detonsa</name>
    <dbReference type="NCBI Taxonomy" id="2804962"/>
    <lineage>
        <taxon>Eukaryota</taxon>
        <taxon>Fungi</taxon>
        <taxon>Dikarya</taxon>
        <taxon>Basidiomycota</taxon>
        <taxon>Agaricomycotina</taxon>
        <taxon>Agaricomycetes</taxon>
        <taxon>Agaricomycetidae</taxon>
        <taxon>Agaricales</taxon>
        <taxon>Marasmiineae</taxon>
        <taxon>Omphalotaceae</taxon>
        <taxon>Lentinula</taxon>
    </lineage>
</organism>
<dbReference type="InterPro" id="IPR012677">
    <property type="entry name" value="Nucleotide-bd_a/b_plait_sf"/>
</dbReference>
<reference evidence="2" key="1">
    <citation type="submission" date="2022-08" db="EMBL/GenBank/DDBJ databases">
        <authorList>
            <consortium name="DOE Joint Genome Institute"/>
            <person name="Min B."/>
            <person name="Riley R."/>
            <person name="Sierra-Patev S."/>
            <person name="Naranjo-Ortiz M."/>
            <person name="Looney B."/>
            <person name="Konkel Z."/>
            <person name="Slot J.C."/>
            <person name="Sakamoto Y."/>
            <person name="Steenwyk J.L."/>
            <person name="Rokas A."/>
            <person name="Carro J."/>
            <person name="Camarero S."/>
            <person name="Ferreira P."/>
            <person name="Molpeceres G."/>
            <person name="Ruiz-Duenas F.J."/>
            <person name="Serrano A."/>
            <person name="Henrissat B."/>
            <person name="Drula E."/>
            <person name="Hughes K.W."/>
            <person name="Mata J.L."/>
            <person name="Ishikawa N.K."/>
            <person name="Vargas-Isla R."/>
            <person name="Ushijima S."/>
            <person name="Smith C.A."/>
            <person name="Ahrendt S."/>
            <person name="Andreopoulos W."/>
            <person name="He G."/>
            <person name="Labutti K."/>
            <person name="Lipzen A."/>
            <person name="Ng V."/>
            <person name="Sandor L."/>
            <person name="Barry K."/>
            <person name="Martinez A.T."/>
            <person name="Xiao Y."/>
            <person name="Gibbons J.G."/>
            <person name="Terashima K."/>
            <person name="Hibbett D.S."/>
            <person name="Grigoriev I.V."/>
        </authorList>
    </citation>
    <scope>NUCLEOTIDE SEQUENCE</scope>
    <source>
        <strain evidence="2">TFB7829</strain>
    </source>
</reference>
<name>A0AA38UUE4_9AGAR</name>
<dbReference type="GO" id="GO:0003676">
    <property type="term" value="F:nucleic acid binding"/>
    <property type="evidence" value="ECO:0007669"/>
    <property type="project" value="InterPro"/>
</dbReference>
<dbReference type="Gene3D" id="3.30.70.330">
    <property type="match status" value="1"/>
</dbReference>
<dbReference type="EMBL" id="MU801927">
    <property type="protein sequence ID" value="KAJ3987232.1"/>
    <property type="molecule type" value="Genomic_DNA"/>
</dbReference>
<evidence type="ECO:0000313" key="3">
    <source>
        <dbReference type="Proteomes" id="UP001163850"/>
    </source>
</evidence>
<dbReference type="InterPro" id="IPR035979">
    <property type="entry name" value="RBD_domain_sf"/>
</dbReference>
<evidence type="ECO:0000313" key="2">
    <source>
        <dbReference type="EMBL" id="KAJ3987232.1"/>
    </source>
</evidence>
<dbReference type="Proteomes" id="UP001163850">
    <property type="component" value="Unassembled WGS sequence"/>
</dbReference>
<dbReference type="SUPFAM" id="SSF54928">
    <property type="entry name" value="RNA-binding domain, RBD"/>
    <property type="match status" value="1"/>
</dbReference>
<evidence type="ECO:0008006" key="4">
    <source>
        <dbReference type="Google" id="ProtNLM"/>
    </source>
</evidence>
<gene>
    <name evidence="2" type="ORF">F5890DRAFT_844957</name>
</gene>
<accession>A0AA38UUE4</accession>
<feature type="compositionally biased region" description="Basic and acidic residues" evidence="1">
    <location>
        <begin position="25"/>
        <end position="50"/>
    </location>
</feature>
<proteinExistence type="predicted"/>
<evidence type="ECO:0000256" key="1">
    <source>
        <dbReference type="SAM" id="MobiDB-lite"/>
    </source>
</evidence>
<dbReference type="AlphaFoldDB" id="A0AA38UUE4"/>
<sequence>MGRLYNQNHACYIRKTSSQINLNDSLRRSPRISDAKKAADKRDNIDKRKPPPEVFRAYVGNIHPLTTIVELTDCFERCDGLSEVSLRIAQGSAVQATADTPIDDLDVQYAAVTLTKWNGLVQVMKMNGMTLRGRRLVIGLTSAILPEMDRIIYDLQSIITELDPYDERFMVVDLYVPSLQRSSLRKSSMAMWLYGAFSNRPPCPLPWFRMYRSAPVAPDICYSVFAVKHSFSLSRLIQHAMSVQCRHVLHCVRVSFGM</sequence>